<dbReference type="InterPro" id="IPR036291">
    <property type="entry name" value="NAD(P)-bd_dom_sf"/>
</dbReference>
<comment type="similarity">
    <text evidence="1">Belongs to the D-isomer specific 2-hydroxyacid dehydrogenase family.</text>
</comment>
<feature type="non-terminal residue" evidence="5">
    <location>
        <position position="209"/>
    </location>
</feature>
<gene>
    <name evidence="5" type="ORF">S01H1_22297</name>
</gene>
<protein>
    <recommendedName>
        <fullName evidence="4">D-isomer specific 2-hydroxyacid dehydrogenase NAD-binding domain-containing protein</fullName>
    </recommendedName>
</protein>
<sequence>SPLEGEYTREWLLQNIKEAEACITGWGSILFDEGLLDEARRLKILFHTAGTVRGSYDKAIRKNIRIVSNASINAIPVAEFALGMILSGLKGVYRYQERFRKNGRKSWERDISISPGYYKTTVGIISLGHVGYKLLELLRHFDFDVLVCSGYLSESEACRLNARKVNLDNLVSQSDAVVLCAPNLPKYKHMIDARRLALMKDNTLFINVA</sequence>
<dbReference type="GO" id="GO:0016491">
    <property type="term" value="F:oxidoreductase activity"/>
    <property type="evidence" value="ECO:0007669"/>
    <property type="project" value="UniProtKB-KW"/>
</dbReference>
<evidence type="ECO:0000256" key="2">
    <source>
        <dbReference type="ARBA" id="ARBA00023002"/>
    </source>
</evidence>
<comment type="caution">
    <text evidence="5">The sequence shown here is derived from an EMBL/GenBank/DDBJ whole genome shotgun (WGS) entry which is preliminary data.</text>
</comment>
<feature type="domain" description="D-isomer specific 2-hydroxyacid dehydrogenase NAD-binding" evidence="4">
    <location>
        <begin position="82"/>
        <end position="209"/>
    </location>
</feature>
<organism evidence="5">
    <name type="scientific">marine sediment metagenome</name>
    <dbReference type="NCBI Taxonomy" id="412755"/>
    <lineage>
        <taxon>unclassified sequences</taxon>
        <taxon>metagenomes</taxon>
        <taxon>ecological metagenomes</taxon>
    </lineage>
</organism>
<evidence type="ECO:0000256" key="3">
    <source>
        <dbReference type="ARBA" id="ARBA00023027"/>
    </source>
</evidence>
<proteinExistence type="inferred from homology"/>
<dbReference type="InterPro" id="IPR006140">
    <property type="entry name" value="D-isomer_DH_NAD-bd"/>
</dbReference>
<accession>X0TI31</accession>
<dbReference type="AlphaFoldDB" id="X0TI31"/>
<name>X0TI31_9ZZZZ</name>
<dbReference type="SUPFAM" id="SSF51735">
    <property type="entry name" value="NAD(P)-binding Rossmann-fold domains"/>
    <property type="match status" value="1"/>
</dbReference>
<dbReference type="SUPFAM" id="SSF52283">
    <property type="entry name" value="Formate/glycerate dehydrogenase catalytic domain-like"/>
    <property type="match status" value="1"/>
</dbReference>
<dbReference type="PANTHER" id="PTHR42789:SF1">
    <property type="entry name" value="D-ISOMER SPECIFIC 2-HYDROXYACID DEHYDROGENASE FAMILY PROTEIN (AFU_ORTHOLOGUE AFUA_6G10090)"/>
    <property type="match status" value="1"/>
</dbReference>
<evidence type="ECO:0000256" key="1">
    <source>
        <dbReference type="ARBA" id="ARBA00005854"/>
    </source>
</evidence>
<feature type="non-terminal residue" evidence="5">
    <location>
        <position position="1"/>
    </location>
</feature>
<evidence type="ECO:0000313" key="5">
    <source>
        <dbReference type="EMBL" id="GAF87797.1"/>
    </source>
</evidence>
<dbReference type="InterPro" id="IPR050857">
    <property type="entry name" value="D-2-hydroxyacid_DH"/>
</dbReference>
<dbReference type="EMBL" id="BARS01012552">
    <property type="protein sequence ID" value="GAF87797.1"/>
    <property type="molecule type" value="Genomic_DNA"/>
</dbReference>
<dbReference type="PANTHER" id="PTHR42789">
    <property type="entry name" value="D-ISOMER SPECIFIC 2-HYDROXYACID DEHYDROGENASE FAMILY PROTEIN (AFU_ORTHOLOGUE AFUA_6G10090)"/>
    <property type="match status" value="1"/>
</dbReference>
<keyword evidence="3" id="KW-0520">NAD</keyword>
<dbReference type="GO" id="GO:0051287">
    <property type="term" value="F:NAD binding"/>
    <property type="evidence" value="ECO:0007669"/>
    <property type="project" value="InterPro"/>
</dbReference>
<keyword evidence="2" id="KW-0560">Oxidoreductase</keyword>
<dbReference type="Pfam" id="PF02826">
    <property type="entry name" value="2-Hacid_dh_C"/>
    <property type="match status" value="1"/>
</dbReference>
<dbReference type="Gene3D" id="3.40.50.720">
    <property type="entry name" value="NAD(P)-binding Rossmann-like Domain"/>
    <property type="match status" value="2"/>
</dbReference>
<reference evidence="5" key="1">
    <citation type="journal article" date="2014" name="Front. Microbiol.">
        <title>High frequency of phylogenetically diverse reductive dehalogenase-homologous genes in deep subseafloor sedimentary metagenomes.</title>
        <authorList>
            <person name="Kawai M."/>
            <person name="Futagami T."/>
            <person name="Toyoda A."/>
            <person name="Takaki Y."/>
            <person name="Nishi S."/>
            <person name="Hori S."/>
            <person name="Arai W."/>
            <person name="Tsubouchi T."/>
            <person name="Morono Y."/>
            <person name="Uchiyama I."/>
            <person name="Ito T."/>
            <person name="Fujiyama A."/>
            <person name="Inagaki F."/>
            <person name="Takami H."/>
        </authorList>
    </citation>
    <scope>NUCLEOTIDE SEQUENCE</scope>
    <source>
        <strain evidence="5">Expedition CK06-06</strain>
    </source>
</reference>
<evidence type="ECO:0000259" key="4">
    <source>
        <dbReference type="Pfam" id="PF02826"/>
    </source>
</evidence>